<comment type="caution">
    <text evidence="1">The sequence shown here is derived from an EMBL/GenBank/DDBJ whole genome shotgun (WGS) entry which is preliminary data.</text>
</comment>
<reference evidence="1 2" key="1">
    <citation type="submission" date="2022-11" db="EMBL/GenBank/DDBJ databases">
        <title>Minimal conservation of predation-associated metabolite biosynthetic gene clusters underscores biosynthetic potential of Myxococcota including descriptions for ten novel species: Archangium lansinium sp. nov., Myxococcus landrumus sp. nov., Nannocystis bai.</title>
        <authorList>
            <person name="Ahearne A."/>
            <person name="Stevens C."/>
            <person name="Dowd S."/>
        </authorList>
    </citation>
    <scope>NUCLEOTIDE SEQUENCE [LARGE SCALE GENOMIC DNA]</scope>
    <source>
        <strain evidence="1 2">RJM3</strain>
    </source>
</reference>
<dbReference type="Proteomes" id="UP001221411">
    <property type="component" value="Unassembled WGS sequence"/>
</dbReference>
<keyword evidence="2" id="KW-1185">Reference proteome</keyword>
<sequence length="50" mass="5947">MHRPSRQHQHLLEKIARKESRAKVNNRKPGTRLKQWKKWAEAYKALAAQA</sequence>
<evidence type="ECO:0000313" key="2">
    <source>
        <dbReference type="Proteomes" id="UP001221411"/>
    </source>
</evidence>
<accession>A0ABT5F210</accession>
<dbReference type="RefSeq" id="WP_271926189.1">
    <property type="nucleotide sequence ID" value="NZ_JAQNDO010000001.1"/>
</dbReference>
<organism evidence="1 2">
    <name type="scientific">Polyangium mundeleinium</name>
    <dbReference type="NCBI Taxonomy" id="2995306"/>
    <lineage>
        <taxon>Bacteria</taxon>
        <taxon>Pseudomonadati</taxon>
        <taxon>Myxococcota</taxon>
        <taxon>Polyangia</taxon>
        <taxon>Polyangiales</taxon>
        <taxon>Polyangiaceae</taxon>
        <taxon>Polyangium</taxon>
    </lineage>
</organism>
<dbReference type="EMBL" id="JAQNDO010000001">
    <property type="protein sequence ID" value="MDC0747639.1"/>
    <property type="molecule type" value="Genomic_DNA"/>
</dbReference>
<name>A0ABT5F210_9BACT</name>
<proteinExistence type="predicted"/>
<gene>
    <name evidence="1" type="ORF">POL67_40275</name>
</gene>
<evidence type="ECO:0000313" key="1">
    <source>
        <dbReference type="EMBL" id="MDC0747639.1"/>
    </source>
</evidence>
<protein>
    <submittedName>
        <fullName evidence="1">Uncharacterized protein</fullName>
    </submittedName>
</protein>